<protein>
    <recommendedName>
        <fullName evidence="3">F-box domain-containing protein</fullName>
    </recommendedName>
</protein>
<keyword evidence="2" id="KW-1185">Reference proteome</keyword>
<dbReference type="AlphaFoldDB" id="A0AAD7FZ40"/>
<evidence type="ECO:0000313" key="2">
    <source>
        <dbReference type="Proteomes" id="UP001221142"/>
    </source>
</evidence>
<dbReference type="Proteomes" id="UP001221142">
    <property type="component" value="Unassembled WGS sequence"/>
</dbReference>
<sequence length="421" mass="47433">MRDSRRDSAKHSKAIGDWMLRSGDLPLAISTVGETMYREHYHQILVQISHRIRSLDISDMQIAQILFVAGLDAPLVEEVRFRVSRYWEDDVGQRAEVVTSTLFRGKNLRRVTLCASEVRSFVPTAPFMWDHLTNLSLVAGAANNGGLYYHIARRLLKGCPNLRSFKFAFETEGSQDELFPTELLTLPNLEALTIFIPHTDIFHVYKDFIDLLFMPRLTSFHLVNESSKTSRTSPGEPLSDLVFLDRLADRSREIVNLTLDLLYFTGTTGVHLLQLFPGLQTLHLIARETPSPSVFGWQWTMGRSKHDAIELIKLLTPKGPEWLCPALTEFVLESGSNVTEFTDVIINFLQMHLDSGTSFKLRRFNICCVRDPQPGGTGPDFQPFRNGGIIINTAYTDPPKLAFGHSIFGSVPTSAFGGMPF</sequence>
<comment type="caution">
    <text evidence="1">The sequence shown here is derived from an EMBL/GenBank/DDBJ whole genome shotgun (WGS) entry which is preliminary data.</text>
</comment>
<proteinExistence type="predicted"/>
<dbReference type="EMBL" id="JARKIF010000001">
    <property type="protein sequence ID" value="KAJ7650758.1"/>
    <property type="molecule type" value="Genomic_DNA"/>
</dbReference>
<dbReference type="InterPro" id="IPR032675">
    <property type="entry name" value="LRR_dom_sf"/>
</dbReference>
<name>A0AAD7FZ40_9AGAR</name>
<evidence type="ECO:0000313" key="1">
    <source>
        <dbReference type="EMBL" id="KAJ7650758.1"/>
    </source>
</evidence>
<reference evidence="1" key="1">
    <citation type="submission" date="2023-03" db="EMBL/GenBank/DDBJ databases">
        <title>Massive genome expansion in bonnet fungi (Mycena s.s.) driven by repeated elements and novel gene families across ecological guilds.</title>
        <authorList>
            <consortium name="Lawrence Berkeley National Laboratory"/>
            <person name="Harder C.B."/>
            <person name="Miyauchi S."/>
            <person name="Viragh M."/>
            <person name="Kuo A."/>
            <person name="Thoen E."/>
            <person name="Andreopoulos B."/>
            <person name="Lu D."/>
            <person name="Skrede I."/>
            <person name="Drula E."/>
            <person name="Henrissat B."/>
            <person name="Morin E."/>
            <person name="Kohler A."/>
            <person name="Barry K."/>
            <person name="LaButti K."/>
            <person name="Morin E."/>
            <person name="Salamov A."/>
            <person name="Lipzen A."/>
            <person name="Mereny Z."/>
            <person name="Hegedus B."/>
            <person name="Baldrian P."/>
            <person name="Stursova M."/>
            <person name="Weitz H."/>
            <person name="Taylor A."/>
            <person name="Grigoriev I.V."/>
            <person name="Nagy L.G."/>
            <person name="Martin F."/>
            <person name="Kauserud H."/>
        </authorList>
    </citation>
    <scope>NUCLEOTIDE SEQUENCE</scope>
    <source>
        <strain evidence="1">9284</strain>
    </source>
</reference>
<dbReference type="Gene3D" id="3.80.10.10">
    <property type="entry name" value="Ribonuclease Inhibitor"/>
    <property type="match status" value="1"/>
</dbReference>
<accession>A0AAD7FZ40</accession>
<evidence type="ECO:0008006" key="3">
    <source>
        <dbReference type="Google" id="ProtNLM"/>
    </source>
</evidence>
<gene>
    <name evidence="1" type="ORF">FB45DRAFT_1018141</name>
</gene>
<dbReference type="SUPFAM" id="SSF52047">
    <property type="entry name" value="RNI-like"/>
    <property type="match status" value="1"/>
</dbReference>
<organism evidence="1 2">
    <name type="scientific">Roridomyces roridus</name>
    <dbReference type="NCBI Taxonomy" id="1738132"/>
    <lineage>
        <taxon>Eukaryota</taxon>
        <taxon>Fungi</taxon>
        <taxon>Dikarya</taxon>
        <taxon>Basidiomycota</taxon>
        <taxon>Agaricomycotina</taxon>
        <taxon>Agaricomycetes</taxon>
        <taxon>Agaricomycetidae</taxon>
        <taxon>Agaricales</taxon>
        <taxon>Marasmiineae</taxon>
        <taxon>Mycenaceae</taxon>
        <taxon>Roridomyces</taxon>
    </lineage>
</organism>